<dbReference type="Proteomes" id="UP000238348">
    <property type="component" value="Chromosome"/>
</dbReference>
<organism evidence="3 4">
    <name type="scientific">Sorangium cellulosum</name>
    <name type="common">Polyangium cellulosum</name>
    <dbReference type="NCBI Taxonomy" id="56"/>
    <lineage>
        <taxon>Bacteria</taxon>
        <taxon>Pseudomonadati</taxon>
        <taxon>Myxococcota</taxon>
        <taxon>Polyangia</taxon>
        <taxon>Polyangiales</taxon>
        <taxon>Polyangiaceae</taxon>
        <taxon>Sorangium</taxon>
    </lineage>
</organism>
<feature type="compositionally biased region" description="Gly residues" evidence="1">
    <location>
        <begin position="224"/>
        <end position="234"/>
    </location>
</feature>
<feature type="region of interest" description="Disordered" evidence="1">
    <location>
        <begin position="213"/>
        <end position="245"/>
    </location>
</feature>
<evidence type="ECO:0000256" key="2">
    <source>
        <dbReference type="SAM" id="Phobius"/>
    </source>
</evidence>
<feature type="transmembrane region" description="Helical" evidence="2">
    <location>
        <begin position="97"/>
        <end position="118"/>
    </location>
</feature>
<dbReference type="OrthoDB" id="10010942at2"/>
<evidence type="ECO:0000313" key="4">
    <source>
        <dbReference type="Proteomes" id="UP000238348"/>
    </source>
</evidence>
<feature type="transmembrane region" description="Helical" evidence="2">
    <location>
        <begin position="32"/>
        <end position="55"/>
    </location>
</feature>
<name>A0A2L0EL52_SORCE</name>
<feature type="transmembrane region" description="Helical" evidence="2">
    <location>
        <begin position="124"/>
        <end position="143"/>
    </location>
</feature>
<dbReference type="AlphaFoldDB" id="A0A2L0EL52"/>
<sequence length="309" mass="30528">MMLRRTAFFAAAALAAGGAPLTFRLGAVPGSLLLVAAAVALAAAASGAVASLAVAGGALGALAFGVLAGVSPAAAGAALAGLCFAERSARVRSGKARLAHAGLALAGGALAVSVTAAFAASSLVIRGVAVVVAAVLMALPLLIEADDPLAHALDGAAEEITGPARASLRDGAALRRTVVEEEMPDRKATRHARETWASLMRLARARVRLERAAGARRAAPEGPGEVGGGEVGGGEPPPAKTGAAASPVEVVIGRVDARIADHVAALTRAYAAADAARAAATSLDDTALRRVETMGESLEQVSKAIVEEV</sequence>
<dbReference type="EMBL" id="CP012673">
    <property type="protein sequence ID" value="AUX40018.1"/>
    <property type="molecule type" value="Genomic_DNA"/>
</dbReference>
<evidence type="ECO:0000256" key="1">
    <source>
        <dbReference type="SAM" id="MobiDB-lite"/>
    </source>
</evidence>
<dbReference type="RefSeq" id="WP_104977890.1">
    <property type="nucleotide sequence ID" value="NZ_CP012673.1"/>
</dbReference>
<feature type="transmembrane region" description="Helical" evidence="2">
    <location>
        <begin position="61"/>
        <end position="85"/>
    </location>
</feature>
<keyword evidence="2" id="KW-1133">Transmembrane helix</keyword>
<keyword evidence="2" id="KW-0472">Membrane</keyword>
<protein>
    <submittedName>
        <fullName evidence="3">Uncharacterized protein</fullName>
    </submittedName>
</protein>
<evidence type="ECO:0000313" key="3">
    <source>
        <dbReference type="EMBL" id="AUX40018.1"/>
    </source>
</evidence>
<gene>
    <name evidence="3" type="ORF">SOCE26_014130</name>
</gene>
<proteinExistence type="predicted"/>
<accession>A0A2L0EL52</accession>
<keyword evidence="2" id="KW-0812">Transmembrane</keyword>
<reference evidence="3 4" key="1">
    <citation type="submission" date="2015-09" db="EMBL/GenBank/DDBJ databases">
        <title>Sorangium comparison.</title>
        <authorList>
            <person name="Zaburannyi N."/>
            <person name="Bunk B."/>
            <person name="Overmann J."/>
            <person name="Mueller R."/>
        </authorList>
    </citation>
    <scope>NUCLEOTIDE SEQUENCE [LARGE SCALE GENOMIC DNA]</scope>
    <source>
        <strain evidence="3 4">So ce26</strain>
    </source>
</reference>